<dbReference type="InterPro" id="IPR051531">
    <property type="entry name" value="N-acetyltransferase"/>
</dbReference>
<dbReference type="PANTHER" id="PTHR43792">
    <property type="entry name" value="GNAT FAMILY, PUTATIVE (AFU_ORTHOLOGUE AFUA_3G00765)-RELATED-RELATED"/>
    <property type="match status" value="1"/>
</dbReference>
<dbReference type="PATRIC" id="fig|1619313.3.peg.2688"/>
<dbReference type="RefSeq" id="WP_067432653.1">
    <property type="nucleotide sequence ID" value="NZ_CP072598.1"/>
</dbReference>
<evidence type="ECO:0000313" key="2">
    <source>
        <dbReference type="EMBL" id="CUU24816.1"/>
    </source>
</evidence>
<dbReference type="OrthoDB" id="7852312at2"/>
<organism evidence="2 3">
    <name type="scientific">Duffyella gerundensis</name>
    <dbReference type="NCBI Taxonomy" id="1619313"/>
    <lineage>
        <taxon>Bacteria</taxon>
        <taxon>Pseudomonadati</taxon>
        <taxon>Pseudomonadota</taxon>
        <taxon>Gammaproteobacteria</taxon>
        <taxon>Enterobacterales</taxon>
        <taxon>Erwiniaceae</taxon>
        <taxon>Duffyella</taxon>
    </lineage>
</organism>
<accession>A0A0U5L6M2</accession>
<dbReference type="Proteomes" id="UP000059419">
    <property type="component" value="Chromosome 1"/>
</dbReference>
<dbReference type="STRING" id="1619313.EM595_2585"/>
<evidence type="ECO:0000313" key="3">
    <source>
        <dbReference type="Proteomes" id="UP000059419"/>
    </source>
</evidence>
<proteinExistence type="predicted"/>
<reference evidence="3" key="1">
    <citation type="submission" date="2015-11" db="EMBL/GenBank/DDBJ databases">
        <authorList>
            <person name="Blom J."/>
        </authorList>
    </citation>
    <scope>NUCLEOTIDE SEQUENCE [LARGE SCALE GENOMIC DNA]</scope>
</reference>
<protein>
    <recommendedName>
        <fullName evidence="1">N-acetyltransferase domain-containing protein</fullName>
    </recommendedName>
</protein>
<dbReference type="EMBL" id="LN907827">
    <property type="protein sequence ID" value="CUU24816.1"/>
    <property type="molecule type" value="Genomic_DNA"/>
</dbReference>
<dbReference type="Pfam" id="PF13302">
    <property type="entry name" value="Acetyltransf_3"/>
    <property type="match status" value="1"/>
</dbReference>
<dbReference type="InterPro" id="IPR000182">
    <property type="entry name" value="GNAT_dom"/>
</dbReference>
<dbReference type="GO" id="GO:0016747">
    <property type="term" value="F:acyltransferase activity, transferring groups other than amino-acyl groups"/>
    <property type="evidence" value="ECO:0007669"/>
    <property type="project" value="InterPro"/>
</dbReference>
<dbReference type="KEGG" id="ege:EM595_2585"/>
<dbReference type="GeneID" id="84612449"/>
<dbReference type="SUPFAM" id="SSF55729">
    <property type="entry name" value="Acyl-CoA N-acyltransferases (Nat)"/>
    <property type="match status" value="1"/>
</dbReference>
<dbReference type="PANTHER" id="PTHR43792:SF1">
    <property type="entry name" value="N-ACETYLTRANSFERASE DOMAIN-CONTAINING PROTEIN"/>
    <property type="match status" value="1"/>
</dbReference>
<dbReference type="PROSITE" id="PS51186">
    <property type="entry name" value="GNAT"/>
    <property type="match status" value="1"/>
</dbReference>
<evidence type="ECO:0000259" key="1">
    <source>
        <dbReference type="PROSITE" id="PS51186"/>
    </source>
</evidence>
<dbReference type="Gene3D" id="3.40.630.30">
    <property type="match status" value="1"/>
</dbReference>
<name>A0A0U5L6M2_9GAMM</name>
<dbReference type="InterPro" id="IPR016181">
    <property type="entry name" value="Acyl_CoA_acyltransferase"/>
</dbReference>
<sequence>MYLTTERLKINRLHNTDWPLFQRLHQDPRTMEWIGDVPDDDDLQQRFTSRLAPWLKTSFHMLCVVLTVKATGEAIGMMGVNAEWKPYAQAEIGYTLLPHVCGQGYGSEALAAVCDFLLNECEFHKLKASVVEGNWASRRILEKNGFLLEGTLRDNYLLRGEWVNDWVFGRLNARA</sequence>
<keyword evidence="3" id="KW-1185">Reference proteome</keyword>
<feature type="domain" description="N-acetyltransferase" evidence="1">
    <location>
        <begin position="8"/>
        <end position="174"/>
    </location>
</feature>
<gene>
    <name evidence="2" type="ORF">EM595_2585</name>
</gene>
<dbReference type="AlphaFoldDB" id="A0A0U5L6M2"/>